<keyword evidence="2" id="KW-0413">Isomerase</keyword>
<dbReference type="GO" id="GO:0005737">
    <property type="term" value="C:cytoplasm"/>
    <property type="evidence" value="ECO:0007669"/>
    <property type="project" value="TreeGrafter"/>
</dbReference>
<evidence type="ECO:0000313" key="3">
    <source>
        <dbReference type="Proteomes" id="UP000316095"/>
    </source>
</evidence>
<feature type="domain" description="NAD(P)-binding" evidence="1">
    <location>
        <begin position="25"/>
        <end position="135"/>
    </location>
</feature>
<accession>A0A5C5XGP3</accession>
<dbReference type="SUPFAM" id="SSF51735">
    <property type="entry name" value="NAD(P)-binding Rossmann-fold domains"/>
    <property type="match status" value="1"/>
</dbReference>
<comment type="caution">
    <text evidence="2">The sequence shown here is derived from an EMBL/GenBank/DDBJ whole genome shotgun (WGS) entry which is preliminary data.</text>
</comment>
<dbReference type="GO" id="GO:0004029">
    <property type="term" value="F:aldehyde dehydrogenase (NAD+) activity"/>
    <property type="evidence" value="ECO:0007669"/>
    <property type="project" value="TreeGrafter"/>
</dbReference>
<evidence type="ECO:0000259" key="1">
    <source>
        <dbReference type="Pfam" id="PF13460"/>
    </source>
</evidence>
<dbReference type="InterPro" id="IPR036291">
    <property type="entry name" value="NAD(P)-bd_dom_sf"/>
</dbReference>
<gene>
    <name evidence="2" type="ORF">Pan54_26350</name>
</gene>
<dbReference type="InterPro" id="IPR023393">
    <property type="entry name" value="START-like_dom_sf"/>
</dbReference>
<dbReference type="SUPFAM" id="SSF55961">
    <property type="entry name" value="Bet v1-like"/>
    <property type="match status" value="1"/>
</dbReference>
<dbReference type="InterPro" id="IPR021295">
    <property type="entry name" value="DUF2867"/>
</dbReference>
<dbReference type="Gene3D" id="3.40.50.720">
    <property type="entry name" value="NAD(P)-binding Rossmann-like Domain"/>
    <property type="match status" value="1"/>
</dbReference>
<dbReference type="GO" id="GO:0016853">
    <property type="term" value="F:isomerase activity"/>
    <property type="evidence" value="ECO:0007669"/>
    <property type="project" value="UniProtKB-KW"/>
</dbReference>
<dbReference type="Pfam" id="PF11066">
    <property type="entry name" value="DUF2867"/>
    <property type="match status" value="1"/>
</dbReference>
<dbReference type="InterPro" id="IPR016040">
    <property type="entry name" value="NAD(P)-bd_dom"/>
</dbReference>
<name>A0A5C5XGP3_9PLAN</name>
<dbReference type="InterPro" id="IPR051783">
    <property type="entry name" value="NAD(P)-dependent_oxidoreduct"/>
</dbReference>
<protein>
    <submittedName>
        <fullName evidence="2">3 beta-hydroxysteroid dehydrogenase/Delta 5--&gt;4-isomerase</fullName>
    </submittedName>
</protein>
<dbReference type="PANTHER" id="PTHR48079">
    <property type="entry name" value="PROTEIN YEEZ"/>
    <property type="match status" value="1"/>
</dbReference>
<evidence type="ECO:0000313" key="2">
    <source>
        <dbReference type="EMBL" id="TWT61898.1"/>
    </source>
</evidence>
<dbReference type="RefSeq" id="WP_207310129.1">
    <property type="nucleotide sequence ID" value="NZ_SJPG01000001.1"/>
</dbReference>
<keyword evidence="3" id="KW-1185">Reference proteome</keyword>
<dbReference type="CDD" id="cd05245">
    <property type="entry name" value="SDR_a2"/>
    <property type="match status" value="1"/>
</dbReference>
<dbReference type="EMBL" id="SJPG01000001">
    <property type="protein sequence ID" value="TWT61898.1"/>
    <property type="molecule type" value="Genomic_DNA"/>
</dbReference>
<proteinExistence type="predicted"/>
<reference evidence="2 3" key="1">
    <citation type="submission" date="2019-02" db="EMBL/GenBank/DDBJ databases">
        <title>Deep-cultivation of Planctomycetes and their phenomic and genomic characterization uncovers novel biology.</title>
        <authorList>
            <person name="Wiegand S."/>
            <person name="Jogler M."/>
            <person name="Boedeker C."/>
            <person name="Pinto D."/>
            <person name="Vollmers J."/>
            <person name="Rivas-Marin E."/>
            <person name="Kohn T."/>
            <person name="Peeters S.H."/>
            <person name="Heuer A."/>
            <person name="Rast P."/>
            <person name="Oberbeckmann S."/>
            <person name="Bunk B."/>
            <person name="Jeske O."/>
            <person name="Meyerdierks A."/>
            <person name="Storesund J.E."/>
            <person name="Kallscheuer N."/>
            <person name="Luecker S."/>
            <person name="Lage O.M."/>
            <person name="Pohl T."/>
            <person name="Merkel B.J."/>
            <person name="Hornburger P."/>
            <person name="Mueller R.-W."/>
            <person name="Bruemmer F."/>
            <person name="Labrenz M."/>
            <person name="Spormann A.M."/>
            <person name="Op Den Camp H."/>
            <person name="Overmann J."/>
            <person name="Amann R."/>
            <person name="Jetten M.S.M."/>
            <person name="Mascher T."/>
            <person name="Medema M.H."/>
            <person name="Devos D.P."/>
            <person name="Kaster A.-K."/>
            <person name="Ovreas L."/>
            <person name="Rohde M."/>
            <person name="Galperin M.Y."/>
            <person name="Jogler C."/>
        </authorList>
    </citation>
    <scope>NUCLEOTIDE SEQUENCE [LARGE SCALE GENOMIC DNA]</scope>
    <source>
        <strain evidence="2 3">Pan54</strain>
    </source>
</reference>
<dbReference type="Pfam" id="PF13460">
    <property type="entry name" value="NAD_binding_10"/>
    <property type="match status" value="1"/>
</dbReference>
<dbReference type="AlphaFoldDB" id="A0A5C5XGP3"/>
<sequence length="503" mass="56423">MRISDPFLGPPPLIDQSKPKILVTGATGYIGGRIVPKLLELGYPVRCLVRNPAKLECRSWRNHPRLEVIEGNVRDQESITKTMAGCEIAYYLIHSMESAGGDYAKKDRELAEHFARAAQACGLKQIIYLGGLGELGEGLSQHLSSRREVESILNSSSVPVTAFRAAVIIGSGSASFEILRYLVQRLPVMVTPKWVQTESQPIGVDNVITYLTDCLEVPETRGKTIDIGGADVVRYEELMRIMARELGLPKRWIFPVPVLTPRLSSLWIGLVTPVSSKIARPLAEGLKNRTVCRNDLAQQLLPQEKLLTVTEAIHSALNHTNEGDIETNWSMAGKIPGDPDWAGGTVYRDERTTDIEADSETAYRVICTIGGKHGYWGSDYLWRFRGLLDQLIGGPGLRRGRRHPTHLRYGEAVDFWRVRKIVPFKQLTLYAEMWVPGDAELDFTIEPISDSKCRVTQTARFRPRGLTGILYWYSVAPLHHFVFQAMLNGIRRESEEKFQTQTS</sequence>
<organism evidence="2 3">
    <name type="scientific">Rubinisphaera italica</name>
    <dbReference type="NCBI Taxonomy" id="2527969"/>
    <lineage>
        <taxon>Bacteria</taxon>
        <taxon>Pseudomonadati</taxon>
        <taxon>Planctomycetota</taxon>
        <taxon>Planctomycetia</taxon>
        <taxon>Planctomycetales</taxon>
        <taxon>Planctomycetaceae</taxon>
        <taxon>Rubinisphaera</taxon>
    </lineage>
</organism>
<dbReference type="PANTHER" id="PTHR48079:SF6">
    <property type="entry name" value="NAD(P)-BINDING DOMAIN-CONTAINING PROTEIN-RELATED"/>
    <property type="match status" value="1"/>
</dbReference>
<dbReference type="Proteomes" id="UP000316095">
    <property type="component" value="Unassembled WGS sequence"/>
</dbReference>
<dbReference type="Gene3D" id="3.30.530.20">
    <property type="match status" value="1"/>
</dbReference>